<gene>
    <name evidence="4" type="ORF">LG632_12045</name>
</gene>
<feature type="transmembrane region" description="Helical" evidence="2">
    <location>
        <begin position="6"/>
        <end position="22"/>
    </location>
</feature>
<keyword evidence="2" id="KW-1133">Transmembrane helix</keyword>
<reference evidence="4 5" key="1">
    <citation type="submission" date="2021-10" db="EMBL/GenBank/DDBJ databases">
        <title>Streptomyces sp. strain SMC 277, a novel streptomycete isolated from soil.</title>
        <authorList>
            <person name="Chanama M."/>
        </authorList>
    </citation>
    <scope>NUCLEOTIDE SEQUENCE [LARGE SCALE GENOMIC DNA]</scope>
    <source>
        <strain evidence="4 5">SMC 277</strain>
    </source>
</reference>
<evidence type="ECO:0000256" key="1">
    <source>
        <dbReference type="SAM" id="MobiDB-lite"/>
    </source>
</evidence>
<feature type="transmembrane region" description="Helical" evidence="2">
    <location>
        <begin position="34"/>
        <end position="52"/>
    </location>
</feature>
<feature type="transmembrane region" description="Helical" evidence="2">
    <location>
        <begin position="147"/>
        <end position="168"/>
    </location>
</feature>
<dbReference type="InterPro" id="IPR046675">
    <property type="entry name" value="DUF6545"/>
</dbReference>
<feature type="compositionally biased region" description="Basic and acidic residues" evidence="1">
    <location>
        <begin position="349"/>
        <end position="374"/>
    </location>
</feature>
<keyword evidence="2" id="KW-0812">Transmembrane</keyword>
<feature type="transmembrane region" description="Helical" evidence="2">
    <location>
        <begin position="180"/>
        <end position="198"/>
    </location>
</feature>
<feature type="domain" description="DUF6545" evidence="3">
    <location>
        <begin position="252"/>
        <end position="409"/>
    </location>
</feature>
<proteinExistence type="predicted"/>
<sequence>MSVVYAVLAWVCTFVGLAAFAYRLPEALRRRGDVALWALCTYFLCSGISFLVDLDLLRLHISAFFGLPNITSLITQVAVVVLTAAQQVVLVYWSAPPAEARRMAVRRVTFFTAALAVLVAASFVVGPVSKAETATSTILLSIQDGHYALYMSFYLLICAVGQFETVRLSLRFTRVANRQWLAVGMRTVTVGASLILVYCVTRGIQIAGTRLGFDGAGLDPVQWTCGSVGALLQVTGWTIPAWGIRITRARGWLHSYRACLRLRPLWRALHRATPDIALDPPRSWPRELLPPRDPHYRLYRRVIEIRDGQLMLRSCLSLEDFVRVARSLGLPEDPTTPLGEALQVRAALDRDPDGDERTDADADADHPADADADVRAGAGGASSGLPARPPHEDFRQEVAWLTAVAAAFTALERTRRRTPQRDPEPDPAPTLREAGR</sequence>
<dbReference type="InterPro" id="IPR050039">
    <property type="entry name" value="MAB_1171c-like"/>
</dbReference>
<dbReference type="Pfam" id="PF20182">
    <property type="entry name" value="DUF6545"/>
    <property type="match status" value="1"/>
</dbReference>
<dbReference type="NCBIfam" id="NF042915">
    <property type="entry name" value="MAB_1171c_fam"/>
    <property type="match status" value="1"/>
</dbReference>
<feature type="transmembrane region" description="Helical" evidence="2">
    <location>
        <begin position="107"/>
        <end position="127"/>
    </location>
</feature>
<dbReference type="EMBL" id="JAJAUY010000035">
    <property type="protein sequence ID" value="MCB5180107.1"/>
    <property type="molecule type" value="Genomic_DNA"/>
</dbReference>
<protein>
    <recommendedName>
        <fullName evidence="3">DUF6545 domain-containing protein</fullName>
    </recommendedName>
</protein>
<feature type="region of interest" description="Disordered" evidence="1">
    <location>
        <begin position="349"/>
        <end position="393"/>
    </location>
</feature>
<keyword evidence="2" id="KW-0472">Membrane</keyword>
<accession>A0ABS8B682</accession>
<evidence type="ECO:0000313" key="4">
    <source>
        <dbReference type="EMBL" id="MCB5180107.1"/>
    </source>
</evidence>
<dbReference type="Proteomes" id="UP001199054">
    <property type="component" value="Unassembled WGS sequence"/>
</dbReference>
<organism evidence="4 5">
    <name type="scientific">Streptomyces antimicrobicus</name>
    <dbReference type="NCBI Taxonomy" id="2883108"/>
    <lineage>
        <taxon>Bacteria</taxon>
        <taxon>Bacillati</taxon>
        <taxon>Actinomycetota</taxon>
        <taxon>Actinomycetes</taxon>
        <taxon>Kitasatosporales</taxon>
        <taxon>Streptomycetaceae</taxon>
        <taxon>Streptomyces</taxon>
    </lineage>
</organism>
<evidence type="ECO:0000259" key="3">
    <source>
        <dbReference type="Pfam" id="PF20182"/>
    </source>
</evidence>
<feature type="transmembrane region" description="Helical" evidence="2">
    <location>
        <begin position="72"/>
        <end position="95"/>
    </location>
</feature>
<comment type="caution">
    <text evidence="4">The sequence shown here is derived from an EMBL/GenBank/DDBJ whole genome shotgun (WGS) entry which is preliminary data.</text>
</comment>
<keyword evidence="5" id="KW-1185">Reference proteome</keyword>
<dbReference type="RefSeq" id="WP_226726994.1">
    <property type="nucleotide sequence ID" value="NZ_JAJAUY010000035.1"/>
</dbReference>
<evidence type="ECO:0000313" key="5">
    <source>
        <dbReference type="Proteomes" id="UP001199054"/>
    </source>
</evidence>
<name>A0ABS8B682_9ACTN</name>
<feature type="region of interest" description="Disordered" evidence="1">
    <location>
        <begin position="411"/>
        <end position="436"/>
    </location>
</feature>
<evidence type="ECO:0000256" key="2">
    <source>
        <dbReference type="SAM" id="Phobius"/>
    </source>
</evidence>